<evidence type="ECO:0000313" key="2">
    <source>
        <dbReference type="Proteomes" id="UP000260795"/>
    </source>
</evidence>
<gene>
    <name evidence="1" type="ORF">DXC80_18230</name>
</gene>
<dbReference type="AlphaFoldDB" id="A0A3E4QQF0"/>
<dbReference type="RefSeq" id="WP_117681663.1">
    <property type="nucleotide sequence ID" value="NZ_QSRK01000039.1"/>
</dbReference>
<proteinExistence type="predicted"/>
<accession>A0A3E4QQF0</accession>
<protein>
    <submittedName>
        <fullName evidence="1">Uncharacterized protein</fullName>
    </submittedName>
</protein>
<organism evidence="1 2">
    <name type="scientific">Bacteroides uniformis</name>
    <dbReference type="NCBI Taxonomy" id="820"/>
    <lineage>
        <taxon>Bacteria</taxon>
        <taxon>Pseudomonadati</taxon>
        <taxon>Bacteroidota</taxon>
        <taxon>Bacteroidia</taxon>
        <taxon>Bacteroidales</taxon>
        <taxon>Bacteroidaceae</taxon>
        <taxon>Bacteroides</taxon>
    </lineage>
</organism>
<comment type="caution">
    <text evidence="1">The sequence shown here is derived from an EMBL/GenBank/DDBJ whole genome shotgun (WGS) entry which is preliminary data.</text>
</comment>
<sequence>MEVRIESMVSVWDDQIPMLLINLVNTAVFARNGSEFKTAIRQLSENTDFDKFFAYGYGRNHFWLKQRLASDASKHMENRLLIVEF</sequence>
<dbReference type="EMBL" id="QSRK01000039">
    <property type="protein sequence ID" value="RGL08532.1"/>
    <property type="molecule type" value="Genomic_DNA"/>
</dbReference>
<evidence type="ECO:0000313" key="1">
    <source>
        <dbReference type="EMBL" id="RGL08532.1"/>
    </source>
</evidence>
<reference evidence="1 2" key="1">
    <citation type="submission" date="2018-08" db="EMBL/GenBank/DDBJ databases">
        <title>A genome reference for cultivated species of the human gut microbiota.</title>
        <authorList>
            <person name="Zou Y."/>
            <person name="Xue W."/>
            <person name="Luo G."/>
        </authorList>
    </citation>
    <scope>NUCLEOTIDE SEQUENCE [LARGE SCALE GENOMIC DNA]</scope>
    <source>
        <strain evidence="1 2">TF08-13</strain>
    </source>
</reference>
<dbReference type="Proteomes" id="UP000260795">
    <property type="component" value="Unassembled WGS sequence"/>
</dbReference>
<name>A0A3E4QQF0_BACUN</name>